<dbReference type="Proteomes" id="UP000622797">
    <property type="component" value="Unassembled WGS sequence"/>
</dbReference>
<dbReference type="AlphaFoldDB" id="A0A8H4TU13"/>
<reference evidence="1" key="1">
    <citation type="journal article" date="2020" name="BMC Genomics">
        <title>Correction to: Identification and distribution of gene clusters required for synthesis of sphingolipid metabolism inhibitors in diverse species of the filamentous fungus Fusarium.</title>
        <authorList>
            <person name="Kim H.S."/>
            <person name="Lohmar J.M."/>
            <person name="Busman M."/>
            <person name="Brown D.W."/>
            <person name="Naumann T.A."/>
            <person name="Divon H.H."/>
            <person name="Lysoe E."/>
            <person name="Uhlig S."/>
            <person name="Proctor R.H."/>
        </authorList>
    </citation>
    <scope>NUCLEOTIDE SEQUENCE</scope>
    <source>
        <strain evidence="1">NRRL 20472</strain>
    </source>
</reference>
<sequence length="121" mass="13572">MATLSIRQVGDGTTGSRTFVPAQYILNNGIPTSPKVVIFNETLAKPFPFSPTPREADAFYKLEMQPFGSSLHWALDDILLLPEHYEHIERPILFDKHSIRPLGNHSIYTKTGHLVTALTNI</sequence>
<comment type="caution">
    <text evidence="1">The sequence shown here is derived from an EMBL/GenBank/DDBJ whole genome shotgun (WGS) entry which is preliminary data.</text>
</comment>
<reference evidence="1" key="2">
    <citation type="submission" date="2020-05" db="EMBL/GenBank/DDBJ databases">
        <authorList>
            <person name="Kim H.-S."/>
            <person name="Proctor R.H."/>
            <person name="Brown D.W."/>
        </authorList>
    </citation>
    <scope>NUCLEOTIDE SEQUENCE</scope>
    <source>
        <strain evidence="1">NRRL 20472</strain>
    </source>
</reference>
<protein>
    <submittedName>
        <fullName evidence="1">Uncharacterized protein</fullName>
    </submittedName>
</protein>
<gene>
    <name evidence="1" type="ORF">FSARC_7982</name>
</gene>
<evidence type="ECO:0000313" key="2">
    <source>
        <dbReference type="Proteomes" id="UP000622797"/>
    </source>
</evidence>
<accession>A0A8H4TU13</accession>
<dbReference type="OrthoDB" id="2121828at2759"/>
<keyword evidence="2" id="KW-1185">Reference proteome</keyword>
<evidence type="ECO:0000313" key="1">
    <source>
        <dbReference type="EMBL" id="KAF4964080.1"/>
    </source>
</evidence>
<dbReference type="EMBL" id="JABEXW010000429">
    <property type="protein sequence ID" value="KAF4964080.1"/>
    <property type="molecule type" value="Genomic_DNA"/>
</dbReference>
<proteinExistence type="predicted"/>
<name>A0A8H4TU13_9HYPO</name>
<organism evidence="1 2">
    <name type="scientific">Fusarium sarcochroum</name>
    <dbReference type="NCBI Taxonomy" id="1208366"/>
    <lineage>
        <taxon>Eukaryota</taxon>
        <taxon>Fungi</taxon>
        <taxon>Dikarya</taxon>
        <taxon>Ascomycota</taxon>
        <taxon>Pezizomycotina</taxon>
        <taxon>Sordariomycetes</taxon>
        <taxon>Hypocreomycetidae</taxon>
        <taxon>Hypocreales</taxon>
        <taxon>Nectriaceae</taxon>
        <taxon>Fusarium</taxon>
        <taxon>Fusarium lateritium species complex</taxon>
    </lineage>
</organism>